<dbReference type="SUPFAM" id="SSF52540">
    <property type="entry name" value="P-loop containing nucleoside triphosphate hydrolases"/>
    <property type="match status" value="1"/>
</dbReference>
<evidence type="ECO:0000259" key="9">
    <source>
        <dbReference type="PROSITE" id="PS51456"/>
    </source>
</evidence>
<dbReference type="GO" id="GO:0005524">
    <property type="term" value="F:ATP binding"/>
    <property type="evidence" value="ECO:0007669"/>
    <property type="project" value="UniProtKB-KW"/>
</dbReference>
<evidence type="ECO:0000256" key="5">
    <source>
        <dbReference type="ARBA" id="ARBA00023175"/>
    </source>
</evidence>
<dbReference type="WBParaSite" id="SBAD_0000985701-mRNA-1">
    <property type="protein sequence ID" value="SBAD_0000985701-mRNA-1"/>
    <property type="gene ID" value="SBAD_0000985701"/>
</dbReference>
<evidence type="ECO:0000256" key="2">
    <source>
        <dbReference type="ARBA" id="ARBA00022741"/>
    </source>
</evidence>
<organism evidence="10">
    <name type="scientific">Soboliphyme baturini</name>
    <dbReference type="NCBI Taxonomy" id="241478"/>
    <lineage>
        <taxon>Eukaryota</taxon>
        <taxon>Metazoa</taxon>
        <taxon>Ecdysozoa</taxon>
        <taxon>Nematoda</taxon>
        <taxon>Enoplea</taxon>
        <taxon>Dorylaimia</taxon>
        <taxon>Dioctophymatida</taxon>
        <taxon>Dioctophymatoidea</taxon>
        <taxon>Soboliphymatidae</taxon>
        <taxon>Soboliphyme</taxon>
    </lineage>
</organism>
<dbReference type="InterPro" id="IPR001609">
    <property type="entry name" value="Myosin_head_motor_dom-like"/>
</dbReference>
<dbReference type="GO" id="GO:0030048">
    <property type="term" value="P:actin filament-based movement"/>
    <property type="evidence" value="ECO:0007669"/>
    <property type="project" value="TreeGrafter"/>
</dbReference>
<dbReference type="GO" id="GO:0005737">
    <property type="term" value="C:cytoplasm"/>
    <property type="evidence" value="ECO:0007669"/>
    <property type="project" value="TreeGrafter"/>
</dbReference>
<dbReference type="Gene3D" id="1.20.58.530">
    <property type="match status" value="1"/>
</dbReference>
<keyword evidence="8" id="KW-0732">Signal</keyword>
<dbReference type="GO" id="GO:0007015">
    <property type="term" value="P:actin filament organization"/>
    <property type="evidence" value="ECO:0007669"/>
    <property type="project" value="TreeGrafter"/>
</dbReference>
<feature type="region of interest" description="Actin-binding" evidence="7">
    <location>
        <begin position="354"/>
        <end position="376"/>
    </location>
</feature>
<dbReference type="GO" id="GO:0000146">
    <property type="term" value="F:microfilament motor activity"/>
    <property type="evidence" value="ECO:0007669"/>
    <property type="project" value="TreeGrafter"/>
</dbReference>
<dbReference type="GO" id="GO:0005902">
    <property type="term" value="C:microvillus"/>
    <property type="evidence" value="ECO:0007669"/>
    <property type="project" value="TreeGrafter"/>
</dbReference>
<dbReference type="PROSITE" id="PS51456">
    <property type="entry name" value="MYOSIN_MOTOR"/>
    <property type="match status" value="1"/>
</dbReference>
<evidence type="ECO:0000256" key="1">
    <source>
        <dbReference type="ARBA" id="ARBA00008314"/>
    </source>
</evidence>
<keyword evidence="6 7" id="KW-0009">Actin-binding</keyword>
<dbReference type="Gene3D" id="1.20.120.720">
    <property type="entry name" value="Myosin VI head, motor domain, U50 subdomain"/>
    <property type="match status" value="1"/>
</dbReference>
<comment type="caution">
    <text evidence="7">Lacks conserved residue(s) required for the propagation of feature annotation.</text>
</comment>
<keyword evidence="4 7" id="KW-0518">Myosin</keyword>
<dbReference type="GO" id="GO:0005886">
    <property type="term" value="C:plasma membrane"/>
    <property type="evidence" value="ECO:0007669"/>
    <property type="project" value="TreeGrafter"/>
</dbReference>
<keyword evidence="2" id="KW-0547">Nucleotide-binding</keyword>
<evidence type="ECO:0000256" key="8">
    <source>
        <dbReference type="SAM" id="SignalP"/>
    </source>
</evidence>
<name>A0A183J0W1_9BILA</name>
<keyword evidence="5" id="KW-0505">Motor protein</keyword>
<evidence type="ECO:0000313" key="10">
    <source>
        <dbReference type="WBParaSite" id="SBAD_0000985701-mRNA-1"/>
    </source>
</evidence>
<sequence>LCIVNATFLFCFSDFIVKIASIDDADWRNQVNLAFRAVPTFKEEDEKFIWTVIASVLHLGNIEFVPSADQENCSVKPSDDAVWAAKLLEVSENDLWQALCYRVVAARSEVMRTGHNVETAQRGKDALAKAIYERLFCWIIAKVNEALAFSPGINQKSGSVIGVLDIYGFEIFQENSFEQFCINYCNEKLQQLFINLVLKQEQEEYQREGISWQEIKYFNNKVICDMIEKPSRSIIASLDDACKSPGEVTDKMVLESMNEHLKENPYFKTRAIDEADKSLQFQIDFRIKHYAGDVNYCILGFSEKNKDPLFQDFKRLLFNSKNPLLSNLFPDGAMRITEITKRPQTSASRFRDSMNRLVDILTSKVPFYIRCIKPNDNMMPFLFDDNRVEHQIAYLGLIENIRVRRAGFAYRISYDRFIKRYVYYKAIFDFKLDNIFLYGTIFVLSLC</sequence>
<evidence type="ECO:0000256" key="6">
    <source>
        <dbReference type="ARBA" id="ARBA00023203"/>
    </source>
</evidence>
<feature type="domain" description="Myosin motor" evidence="9">
    <location>
        <begin position="1"/>
        <end position="447"/>
    </location>
</feature>
<keyword evidence="3" id="KW-0067">ATP-binding</keyword>
<feature type="signal peptide" evidence="8">
    <location>
        <begin position="1"/>
        <end position="21"/>
    </location>
</feature>
<dbReference type="Gene3D" id="3.40.850.10">
    <property type="entry name" value="Kinesin motor domain"/>
    <property type="match status" value="1"/>
</dbReference>
<dbReference type="FunFam" id="1.20.58.530:FF:000004">
    <property type="entry name" value="Unconventional myosin ID"/>
    <property type="match status" value="1"/>
</dbReference>
<dbReference type="GO" id="GO:0007368">
    <property type="term" value="P:determination of left/right symmetry"/>
    <property type="evidence" value="ECO:0007669"/>
    <property type="project" value="UniProtKB-ARBA"/>
</dbReference>
<accession>A0A183J0W1</accession>
<evidence type="ECO:0000256" key="7">
    <source>
        <dbReference type="PROSITE-ProRule" id="PRU00782"/>
    </source>
</evidence>
<dbReference type="AlphaFoldDB" id="A0A183J0W1"/>
<dbReference type="Pfam" id="PF00063">
    <property type="entry name" value="Myosin_head"/>
    <property type="match status" value="1"/>
</dbReference>
<dbReference type="PRINTS" id="PR00193">
    <property type="entry name" value="MYOSINHEAVY"/>
</dbReference>
<dbReference type="GO" id="GO:0005546">
    <property type="term" value="F:phosphatidylinositol-4,5-bisphosphate binding"/>
    <property type="evidence" value="ECO:0007669"/>
    <property type="project" value="UniProtKB-ARBA"/>
</dbReference>
<dbReference type="GO" id="GO:0006897">
    <property type="term" value="P:endocytosis"/>
    <property type="evidence" value="ECO:0007669"/>
    <property type="project" value="TreeGrafter"/>
</dbReference>
<dbReference type="GO" id="GO:0016459">
    <property type="term" value="C:myosin complex"/>
    <property type="evidence" value="ECO:0007669"/>
    <property type="project" value="UniProtKB-KW"/>
</dbReference>
<comment type="similarity">
    <text evidence="1 7">Belongs to the TRAFAC class myosin-kinesin ATPase superfamily. Myosin family.</text>
</comment>
<dbReference type="SMART" id="SM00242">
    <property type="entry name" value="MYSc"/>
    <property type="match status" value="1"/>
</dbReference>
<feature type="chain" id="PRO_5008151077" evidence="8">
    <location>
        <begin position="22"/>
        <end position="447"/>
    </location>
</feature>
<reference evidence="10" key="1">
    <citation type="submission" date="2016-06" db="UniProtKB">
        <authorList>
            <consortium name="WormBaseParasite"/>
        </authorList>
    </citation>
    <scope>IDENTIFICATION</scope>
</reference>
<dbReference type="GO" id="GO:0051015">
    <property type="term" value="F:actin filament binding"/>
    <property type="evidence" value="ECO:0007669"/>
    <property type="project" value="TreeGrafter"/>
</dbReference>
<dbReference type="InterPro" id="IPR036961">
    <property type="entry name" value="Kinesin_motor_dom_sf"/>
</dbReference>
<proteinExistence type="inferred from homology"/>
<dbReference type="InterPro" id="IPR027417">
    <property type="entry name" value="P-loop_NTPase"/>
</dbReference>
<dbReference type="PANTHER" id="PTHR13140">
    <property type="entry name" value="MYOSIN"/>
    <property type="match status" value="1"/>
</dbReference>
<evidence type="ECO:0000256" key="4">
    <source>
        <dbReference type="ARBA" id="ARBA00023123"/>
    </source>
</evidence>
<evidence type="ECO:0000256" key="3">
    <source>
        <dbReference type="ARBA" id="ARBA00022840"/>
    </source>
</evidence>
<dbReference type="PANTHER" id="PTHR13140:SF713">
    <property type="entry name" value="UNCONVENTIONAL MYOSIN ID"/>
    <property type="match status" value="1"/>
</dbReference>
<protein>
    <submittedName>
        <fullName evidence="10">Myosin motor domain-containing protein</fullName>
    </submittedName>
</protein>